<dbReference type="AlphaFoldDB" id="A0A7S9D2Q5"/>
<dbReference type="InterPro" id="IPR005624">
    <property type="entry name" value="PduO/GlcC-like"/>
</dbReference>
<keyword evidence="3" id="KW-1185">Reference proteome</keyword>
<evidence type="ECO:0000313" key="3">
    <source>
        <dbReference type="Proteomes" id="UP000594621"/>
    </source>
</evidence>
<feature type="signal peptide" evidence="1">
    <location>
        <begin position="1"/>
        <end position="25"/>
    </location>
</feature>
<dbReference type="KEGG" id="bcou:IC761_26920"/>
<dbReference type="Proteomes" id="UP000594621">
    <property type="component" value="Chromosome"/>
</dbReference>
<dbReference type="EMBL" id="CP061379">
    <property type="protein sequence ID" value="QPF90113.1"/>
    <property type="molecule type" value="Genomic_DNA"/>
</dbReference>
<sequence>MNIRPRLFSYSVSALVSVLASPAMADCGSLPNLSQLRSALVGSITPSTGPNGGLGFHMWGTIVDRDGTVCAVAFSGSQFTSQWLGSRVISAQKANTANDFSLGHNSTPAGSAFPAGLALSTANLFSAVQPGGSLYGLQHSNPVDTGVAYGNQPSFGGFTQANFNSAPANSQAFGTNADPMVGKRIGGVNVFGGGLALYKGGQRVGGIGVSGDTSCTDHMVAWRARHALGFDELQGVQGVADATHPDNIVFDITANADGTGGTGQVPNGQGGVGQSAGGFGHPKCLNNPTSAAVAGLPAVR</sequence>
<dbReference type="InterPro" id="IPR038084">
    <property type="entry name" value="PduO/GlcC-like_sf"/>
</dbReference>
<proteinExistence type="predicted"/>
<evidence type="ECO:0000313" key="2">
    <source>
        <dbReference type="EMBL" id="QPF90113.1"/>
    </source>
</evidence>
<reference evidence="2 3" key="1">
    <citation type="submission" date="2020-09" db="EMBL/GenBank/DDBJ databases">
        <title>Complete genomes of bradyrhizobia occurring on native shrubby legumes in Australia.</title>
        <authorList>
            <person name="Lafay B."/>
        </authorList>
    </citation>
    <scope>NUCLEOTIDE SEQUENCE [LARGE SCALE GENOMIC DNA]</scope>
    <source>
        <strain evidence="2 3">BDV5040</strain>
    </source>
</reference>
<gene>
    <name evidence="2" type="ORF">IC761_26920</name>
</gene>
<feature type="chain" id="PRO_5032877181" evidence="1">
    <location>
        <begin position="26"/>
        <end position="300"/>
    </location>
</feature>
<dbReference type="RefSeq" id="WP_195799707.1">
    <property type="nucleotide sequence ID" value="NZ_CP061379.1"/>
</dbReference>
<organism evidence="2 3">
    <name type="scientific">Bradyrhizobium commune</name>
    <dbReference type="NCBI Taxonomy" id="83627"/>
    <lineage>
        <taxon>Bacteria</taxon>
        <taxon>Pseudomonadati</taxon>
        <taxon>Pseudomonadota</taxon>
        <taxon>Alphaproteobacteria</taxon>
        <taxon>Hyphomicrobiales</taxon>
        <taxon>Nitrobacteraceae</taxon>
        <taxon>Bradyrhizobium</taxon>
    </lineage>
</organism>
<evidence type="ECO:0000256" key="1">
    <source>
        <dbReference type="SAM" id="SignalP"/>
    </source>
</evidence>
<keyword evidence="1" id="KW-0732">Signal</keyword>
<dbReference type="Pfam" id="PF03928">
    <property type="entry name" value="HbpS-like"/>
    <property type="match status" value="1"/>
</dbReference>
<dbReference type="SUPFAM" id="SSF143744">
    <property type="entry name" value="GlcG-like"/>
    <property type="match status" value="1"/>
</dbReference>
<name>A0A7S9D2Q5_9BRAD</name>
<dbReference type="Gene3D" id="3.30.450.150">
    <property type="entry name" value="Haem-degrading domain"/>
    <property type="match status" value="1"/>
</dbReference>
<protein>
    <submittedName>
        <fullName evidence="2">Heme-binding protein</fullName>
    </submittedName>
</protein>
<accession>A0A7S9D2Q5</accession>